<comment type="caution">
    <text evidence="5">The sequence shown here is derived from an EMBL/GenBank/DDBJ whole genome shotgun (WGS) entry which is preliminary data.</text>
</comment>
<feature type="transmembrane region" description="Helical" evidence="2">
    <location>
        <begin position="145"/>
        <end position="166"/>
    </location>
</feature>
<keyword evidence="2" id="KW-0812">Transmembrane</keyword>
<feature type="transmembrane region" description="Helical" evidence="2">
    <location>
        <begin position="104"/>
        <end position="125"/>
    </location>
</feature>
<feature type="transmembrane region" description="Helical" evidence="2">
    <location>
        <begin position="373"/>
        <end position="398"/>
    </location>
</feature>
<dbReference type="InterPro" id="IPR036291">
    <property type="entry name" value="NAD(P)-bd_dom_sf"/>
</dbReference>
<dbReference type="Pfam" id="PF01370">
    <property type="entry name" value="Epimerase"/>
    <property type="match status" value="1"/>
</dbReference>
<dbReference type="SUPFAM" id="SSF51735">
    <property type="entry name" value="NAD(P)-binding Rossmann-fold domains"/>
    <property type="match status" value="1"/>
</dbReference>
<dbReference type="Pfam" id="PF03407">
    <property type="entry name" value="Nucleotid_trans"/>
    <property type="match status" value="1"/>
</dbReference>
<feature type="domain" description="NAD-dependent epimerase/dehydratase" evidence="3">
    <location>
        <begin position="419"/>
        <end position="647"/>
    </location>
</feature>
<evidence type="ECO:0000313" key="5">
    <source>
        <dbReference type="EMBL" id="ORZ38262.1"/>
    </source>
</evidence>
<dbReference type="InterPro" id="IPR005069">
    <property type="entry name" value="Nucl-diP-sugar_transferase"/>
</dbReference>
<feature type="transmembrane region" description="Helical" evidence="2">
    <location>
        <begin position="308"/>
        <end position="326"/>
    </location>
</feature>
<dbReference type="AlphaFoldDB" id="A0A1Y2HYN1"/>
<feature type="transmembrane region" description="Helical" evidence="2">
    <location>
        <begin position="273"/>
        <end position="296"/>
    </location>
</feature>
<dbReference type="Gene3D" id="3.40.50.720">
    <property type="entry name" value="NAD(P)-binding Rossmann-like Domain"/>
    <property type="match status" value="1"/>
</dbReference>
<feature type="transmembrane region" description="Helical" evidence="2">
    <location>
        <begin position="173"/>
        <end position="191"/>
    </location>
</feature>
<keyword evidence="2" id="KW-1133">Transmembrane helix</keyword>
<feature type="transmembrane region" description="Helical" evidence="2">
    <location>
        <begin position="211"/>
        <end position="232"/>
    </location>
</feature>
<feature type="transmembrane region" description="Helical" evidence="2">
    <location>
        <begin position="244"/>
        <end position="267"/>
    </location>
</feature>
<evidence type="ECO:0000259" key="3">
    <source>
        <dbReference type="Pfam" id="PF01370"/>
    </source>
</evidence>
<reference evidence="5 6" key="1">
    <citation type="submission" date="2016-07" db="EMBL/GenBank/DDBJ databases">
        <title>Pervasive Adenine N6-methylation of Active Genes in Fungi.</title>
        <authorList>
            <consortium name="DOE Joint Genome Institute"/>
            <person name="Mondo S.J."/>
            <person name="Dannebaum R.O."/>
            <person name="Kuo R.C."/>
            <person name="Labutti K."/>
            <person name="Haridas S."/>
            <person name="Kuo A."/>
            <person name="Salamov A."/>
            <person name="Ahrendt S.R."/>
            <person name="Lipzen A."/>
            <person name="Sullivan W."/>
            <person name="Andreopoulos W.B."/>
            <person name="Clum A."/>
            <person name="Lindquist E."/>
            <person name="Daum C."/>
            <person name="Ramamoorthy G.K."/>
            <person name="Gryganskyi A."/>
            <person name="Culley D."/>
            <person name="Magnuson J.K."/>
            <person name="James T.Y."/>
            <person name="O'Malley M.A."/>
            <person name="Stajich J.E."/>
            <person name="Spatafora J.W."/>
            <person name="Visel A."/>
            <person name="Grigoriev I.V."/>
        </authorList>
    </citation>
    <scope>NUCLEOTIDE SEQUENCE [LARGE SCALE GENOMIC DNA]</scope>
    <source>
        <strain evidence="5 6">PL171</strain>
    </source>
</reference>
<dbReference type="PANTHER" id="PTHR43000">
    <property type="entry name" value="DTDP-D-GLUCOSE 4,6-DEHYDRATASE-RELATED"/>
    <property type="match status" value="1"/>
</dbReference>
<proteinExistence type="inferred from homology"/>
<keyword evidence="6" id="KW-1185">Reference proteome</keyword>
<accession>A0A1Y2HYN1</accession>
<gene>
    <name evidence="5" type="ORF">BCR44DRAFT_34068</name>
</gene>
<dbReference type="OrthoDB" id="1644188at2759"/>
<dbReference type="EMBL" id="MCFL01000009">
    <property type="protein sequence ID" value="ORZ38262.1"/>
    <property type="molecule type" value="Genomic_DNA"/>
</dbReference>
<feature type="transmembrane region" description="Helical" evidence="2">
    <location>
        <begin position="21"/>
        <end position="43"/>
    </location>
</feature>
<comment type="similarity">
    <text evidence="1">Belongs to the NAD(P)-dependent epimerase/dehydratase family.</text>
</comment>
<sequence>MFSQLASRINFRLAHARGNRLHSTVLAIAIFAWFTLNAAISSLISAYSHNFPLEQRYWFSSPWPLIIAAVHAISAGAVLYPLTPNDTATQSSRAQSFRSCLSSGACYGITLATANFAVFSLPHTVSGTLLISSFFLAADLHAQPWSLFTLSSLASPTGITVLALLFSIAAHATAIQLPTVAFLFAILVLTLKFGQQSFQLVLPLRSNSVPLALQLLCAGGLAGLVAVVVSFTTETQWRLTSSPCPGFLLLVLPAVCSAAITLIAYAAVENSAITAGGNLPLCTMYGLVGALALWHLRETASNLNPESTAALCLSAIAFGLVSWSVFRFARKDQDSNGYNQVDCDPEAPMRSPGLSGNHHGHDEGVSSDFEVRAFLLGSCILTAAALYLTFLLPCPVILGPSRVSFSNVSPSALYEPLHVLVTGGAGFVGSHFVRTFLASKAATRVTILDNLSTAGIHTIAPLIQKYGRDRVRFVYDNVANVKQVENLLLKSRVDAIVHLASPKVGDLGGCDYQCHRTIVDGAGAILTAVAKVQPSTRIIFASSSDVYGARNGASKSLAEYSRLEPSTPIAKALVEAEQLVFSHARMHSSPVFVLRLFPIVGPTAVPEPARINPRRWTRAGIGSTDAHSFEWVHITDVTDALYRALVVPPVPGMIGAHTFNIGSGLCAADSDAPCATADIAAAAHHLGYQPKLHRNDLAALESTLVSADPRDHPEYLDLVASLRTSPWLLPRNLLRSIHEPLANDLAAIAKHVSSATKNKITIMPYQKAYRPLAENTLHSLMTWGKVSNVMMFAIDAESARECLYYNIPCYNATTLAEADFTDSTRTSWRFQQAMWSVISWVKPRLVKQLLDLGYTVNMSDTDISYIRQVWESYEGYMQEADADMVISAEFINNFIANTGNYIVRPSPQVSSFFDEYLAVGKNDPTVSDQHAWAAVYRRLGMHYCQSSHECAAQRAKGLMPVRDHSAFFGRNIVCPRPVDICKPDIMYVHPICMGGRDNKINSIKSFGAWFMADEPRSAGYYCDEAKTAVGAAECIGVPKAVLKGYVAGMEDEWKKDAGVLRCLGSKAVLTNAENN</sequence>
<keyword evidence="2" id="KW-0472">Membrane</keyword>
<evidence type="ECO:0008006" key="7">
    <source>
        <dbReference type="Google" id="ProtNLM"/>
    </source>
</evidence>
<organism evidence="5 6">
    <name type="scientific">Catenaria anguillulae PL171</name>
    <dbReference type="NCBI Taxonomy" id="765915"/>
    <lineage>
        <taxon>Eukaryota</taxon>
        <taxon>Fungi</taxon>
        <taxon>Fungi incertae sedis</taxon>
        <taxon>Blastocladiomycota</taxon>
        <taxon>Blastocladiomycetes</taxon>
        <taxon>Blastocladiales</taxon>
        <taxon>Catenariaceae</taxon>
        <taxon>Catenaria</taxon>
    </lineage>
</organism>
<feature type="transmembrane region" description="Helical" evidence="2">
    <location>
        <begin position="63"/>
        <end position="83"/>
    </location>
</feature>
<protein>
    <recommendedName>
        <fullName evidence="7">NAD-dependent epimerase/dehydratase domain-containing protein</fullName>
    </recommendedName>
</protein>
<evidence type="ECO:0000313" key="6">
    <source>
        <dbReference type="Proteomes" id="UP000193411"/>
    </source>
</evidence>
<name>A0A1Y2HYN1_9FUNG</name>
<evidence type="ECO:0000259" key="4">
    <source>
        <dbReference type="Pfam" id="PF03407"/>
    </source>
</evidence>
<evidence type="ECO:0000256" key="1">
    <source>
        <dbReference type="ARBA" id="ARBA00007637"/>
    </source>
</evidence>
<feature type="domain" description="Nucleotide-diphospho-sugar transferase" evidence="4">
    <location>
        <begin position="785"/>
        <end position="1000"/>
    </location>
</feature>
<dbReference type="InterPro" id="IPR001509">
    <property type="entry name" value="Epimerase_deHydtase"/>
</dbReference>
<dbReference type="STRING" id="765915.A0A1Y2HYN1"/>
<dbReference type="Proteomes" id="UP000193411">
    <property type="component" value="Unassembled WGS sequence"/>
</dbReference>
<evidence type="ECO:0000256" key="2">
    <source>
        <dbReference type="SAM" id="Phobius"/>
    </source>
</evidence>